<dbReference type="AlphaFoldDB" id="A0A9P9WTD6"/>
<evidence type="ECO:0000259" key="4">
    <source>
        <dbReference type="PROSITE" id="PS50048"/>
    </source>
</evidence>
<dbReference type="GO" id="GO:0008270">
    <property type="term" value="F:zinc ion binding"/>
    <property type="evidence" value="ECO:0007669"/>
    <property type="project" value="InterPro"/>
</dbReference>
<sequence>MSHSLRPLLPATNNSGSRDTADSPPAGSRPAKRAPTKAACEACRRRKSKCSAERPRCTICVERNTICEYSTLPAETHLTAQKRRFNDLQSKCESYESLVDLFRTRQEDEALGVFQRIRAGVDVEAIVRNIQDGDLLLQLSLRPECRSRYEFPYKRRLPAYLIDNSNSSLRNPYLESTLYVKTSVLPSHAEVPMEVGPQIEGDDGHWVYTTPYHAAELLEPRLSSIDVTRWTAVPASNSVLRTLLEIYFIFEYPSNTYFHKDLFLDDMADGNQRFCSPLLVNAILAAAWHGYYANKTRADFWRPESLGYRFSAEAHRLLHRERDMAKITTAQAMTVMKLTHNSNGTDDLGWPLLHGAIEMAQELDLFSLSRESDAAWQRAAAITSWGIFNLQTRHPAHHLPDPDAAPAFYGEILVKYPAPATAISISHGHVFRAISEYRVILNTVCLEIHSNEAKRIPLEAAFRVRLSLRDWYEGLPGCLEPDNIALPSHLMIHPTPTQVIAQAKGCLETIVRLYYLRHGFESYDPALILYADLLAWSSLRDYLQMKANGSAHADAMFSTLVLCAKALWDQGKNCIMSEAIFWFLRSSLPGKEEVRLFREVAEVDEEINGISRFISEIRSSWPVGIFSNVKSNVEAVRLGRFVSWYEKTIEEQSQQLSTQGSDQADSPDADWLPYP</sequence>
<accession>A0A9P9WTD6</accession>
<dbReference type="PROSITE" id="PS00463">
    <property type="entry name" value="ZN2_CY6_FUNGAL_1"/>
    <property type="match status" value="1"/>
</dbReference>
<evidence type="ECO:0000313" key="5">
    <source>
        <dbReference type="EMBL" id="KAI1878779.1"/>
    </source>
</evidence>
<dbReference type="Proteomes" id="UP000829685">
    <property type="component" value="Unassembled WGS sequence"/>
</dbReference>
<feature type="domain" description="Zn(2)-C6 fungal-type" evidence="4">
    <location>
        <begin position="39"/>
        <end position="69"/>
    </location>
</feature>
<dbReference type="InterPro" id="IPR007219">
    <property type="entry name" value="XnlR_reg_dom"/>
</dbReference>
<dbReference type="GO" id="GO:0006351">
    <property type="term" value="P:DNA-templated transcription"/>
    <property type="evidence" value="ECO:0007669"/>
    <property type="project" value="InterPro"/>
</dbReference>
<dbReference type="PANTHER" id="PTHR47256">
    <property type="entry name" value="ZN(II)2CYS6 TRANSCRIPTION FACTOR (EUROFUNG)-RELATED"/>
    <property type="match status" value="1"/>
</dbReference>
<feature type="compositionally biased region" description="Polar residues" evidence="3">
    <location>
        <begin position="655"/>
        <end position="664"/>
    </location>
</feature>
<dbReference type="SUPFAM" id="SSF57701">
    <property type="entry name" value="Zn2/Cys6 DNA-binding domain"/>
    <property type="match status" value="1"/>
</dbReference>
<keyword evidence="1" id="KW-0479">Metal-binding</keyword>
<dbReference type="InterPro" id="IPR053187">
    <property type="entry name" value="Notoamide_regulator"/>
</dbReference>
<evidence type="ECO:0000256" key="2">
    <source>
        <dbReference type="ARBA" id="ARBA00023242"/>
    </source>
</evidence>
<dbReference type="GO" id="GO:0003677">
    <property type="term" value="F:DNA binding"/>
    <property type="evidence" value="ECO:0007669"/>
    <property type="project" value="InterPro"/>
</dbReference>
<dbReference type="Pfam" id="PF04082">
    <property type="entry name" value="Fungal_trans"/>
    <property type="match status" value="1"/>
</dbReference>
<dbReference type="GO" id="GO:0000981">
    <property type="term" value="F:DNA-binding transcription factor activity, RNA polymerase II-specific"/>
    <property type="evidence" value="ECO:0007669"/>
    <property type="project" value="InterPro"/>
</dbReference>
<keyword evidence="6" id="KW-1185">Reference proteome</keyword>
<feature type="region of interest" description="Disordered" evidence="3">
    <location>
        <begin position="1"/>
        <end position="35"/>
    </location>
</feature>
<dbReference type="SMART" id="SM00066">
    <property type="entry name" value="GAL4"/>
    <property type="match status" value="1"/>
</dbReference>
<evidence type="ECO:0000313" key="6">
    <source>
        <dbReference type="Proteomes" id="UP000829685"/>
    </source>
</evidence>
<dbReference type="Gene3D" id="4.10.240.10">
    <property type="entry name" value="Zn(2)-C6 fungal-type DNA-binding domain"/>
    <property type="match status" value="1"/>
</dbReference>
<dbReference type="PROSITE" id="PS50048">
    <property type="entry name" value="ZN2_CY6_FUNGAL_2"/>
    <property type="match status" value="1"/>
</dbReference>
<reference evidence="5" key="1">
    <citation type="submission" date="2021-03" db="EMBL/GenBank/DDBJ databases">
        <title>Revisited historic fungal species revealed as producer of novel bioactive compounds through whole genome sequencing and comparative genomics.</title>
        <authorList>
            <person name="Vignolle G.A."/>
            <person name="Hochenegger N."/>
            <person name="Mach R.L."/>
            <person name="Mach-Aigner A.R."/>
            <person name="Javad Rahimi M."/>
            <person name="Salim K.A."/>
            <person name="Chan C.M."/>
            <person name="Lim L.B.L."/>
            <person name="Cai F."/>
            <person name="Druzhinina I.S."/>
            <person name="U'Ren J.M."/>
            <person name="Derntl C."/>
        </authorList>
    </citation>
    <scope>NUCLEOTIDE SEQUENCE</scope>
    <source>
        <strain evidence="5">TUCIM 5799</strain>
    </source>
</reference>
<dbReference type="CDD" id="cd00067">
    <property type="entry name" value="GAL4"/>
    <property type="match status" value="1"/>
</dbReference>
<keyword evidence="2" id="KW-0539">Nucleus</keyword>
<dbReference type="InterPro" id="IPR001138">
    <property type="entry name" value="Zn2Cys6_DnaBD"/>
</dbReference>
<organism evidence="5 6">
    <name type="scientific">Neoarthrinium moseri</name>
    <dbReference type="NCBI Taxonomy" id="1658444"/>
    <lineage>
        <taxon>Eukaryota</taxon>
        <taxon>Fungi</taxon>
        <taxon>Dikarya</taxon>
        <taxon>Ascomycota</taxon>
        <taxon>Pezizomycotina</taxon>
        <taxon>Sordariomycetes</taxon>
        <taxon>Xylariomycetidae</taxon>
        <taxon>Amphisphaeriales</taxon>
        <taxon>Apiosporaceae</taxon>
        <taxon>Neoarthrinium</taxon>
    </lineage>
</organism>
<dbReference type="InterPro" id="IPR036864">
    <property type="entry name" value="Zn2-C6_fun-type_DNA-bd_sf"/>
</dbReference>
<dbReference type="CDD" id="cd12148">
    <property type="entry name" value="fungal_TF_MHR"/>
    <property type="match status" value="1"/>
</dbReference>
<protein>
    <recommendedName>
        <fullName evidence="4">Zn(2)-C6 fungal-type domain-containing protein</fullName>
    </recommendedName>
</protein>
<evidence type="ECO:0000256" key="3">
    <source>
        <dbReference type="SAM" id="MobiDB-lite"/>
    </source>
</evidence>
<gene>
    <name evidence="5" type="ORF">JX265_002956</name>
</gene>
<evidence type="ECO:0000256" key="1">
    <source>
        <dbReference type="ARBA" id="ARBA00022723"/>
    </source>
</evidence>
<dbReference type="Pfam" id="PF00172">
    <property type="entry name" value="Zn_clus"/>
    <property type="match status" value="1"/>
</dbReference>
<comment type="caution">
    <text evidence="5">The sequence shown here is derived from an EMBL/GenBank/DDBJ whole genome shotgun (WGS) entry which is preliminary data.</text>
</comment>
<dbReference type="EMBL" id="JAFIMR010000005">
    <property type="protein sequence ID" value="KAI1878779.1"/>
    <property type="molecule type" value="Genomic_DNA"/>
</dbReference>
<feature type="region of interest" description="Disordered" evidence="3">
    <location>
        <begin position="655"/>
        <end position="675"/>
    </location>
</feature>
<dbReference type="PANTHER" id="PTHR47256:SF1">
    <property type="entry name" value="ZN(II)2CYS6 TRANSCRIPTION FACTOR (EUROFUNG)"/>
    <property type="match status" value="1"/>
</dbReference>
<dbReference type="OrthoDB" id="426882at2759"/>
<name>A0A9P9WTD6_9PEZI</name>
<proteinExistence type="predicted"/>